<proteinExistence type="predicted"/>
<sequence>MSGRTCGSAAARRSLPARLAGILLAATVGLAGSAFAQQAAADPVKLQIIGGLAGVTQFNKIEQPFWETEIGPLSQGRISATIRPLDAGGLRTQEMLQLLRLGVVSFGTVLLSVTAGDEPELSAVDLPALNPDVVTLRRTVGAYRPHLETVLRDRYDIQLLGVYAYPAQVLFCVKPFTGLDDLVGRRIRTSSVAQSELMTALGAVPVSIPFADIMPSLRDNVVDCAITGTLSGYEIGLPDVTSYVHAMALSWGVSIFAANRPYWESLPADVRETVRSGVLTLEERIWSQTEADTQRGLACNAGAADCSGKARKPMTIVPTSPEDEVRRRKLLTDVVLPRWFTRCGRECERTWDTYLKPLFGTEPHAP</sequence>
<protein>
    <submittedName>
        <fullName evidence="3">ABC transporter substrate-binding protein</fullName>
    </submittedName>
</protein>
<dbReference type="Pfam" id="PF03480">
    <property type="entry name" value="DctP"/>
    <property type="match status" value="1"/>
</dbReference>
<dbReference type="RefSeq" id="WP_160785087.1">
    <property type="nucleotide sequence ID" value="NZ_CP086610.1"/>
</dbReference>
<evidence type="ECO:0000313" key="4">
    <source>
        <dbReference type="Proteomes" id="UP000440304"/>
    </source>
</evidence>
<dbReference type="Proteomes" id="UP000440304">
    <property type="component" value="Unassembled WGS sequence"/>
</dbReference>
<dbReference type="PANTHER" id="PTHR33376:SF4">
    <property type="entry name" value="SIALIC ACID-BINDING PERIPLASMIC PROTEIN SIAP"/>
    <property type="match status" value="1"/>
</dbReference>
<feature type="chain" id="PRO_5027118644" evidence="2">
    <location>
        <begin position="37"/>
        <end position="366"/>
    </location>
</feature>
<evidence type="ECO:0000256" key="1">
    <source>
        <dbReference type="ARBA" id="ARBA00022729"/>
    </source>
</evidence>
<dbReference type="InterPro" id="IPR038404">
    <property type="entry name" value="TRAP_DctP_sf"/>
</dbReference>
<dbReference type="AlphaFoldDB" id="A0A6N8T8X5"/>
<keyword evidence="1 2" id="KW-0732">Signal</keyword>
<gene>
    <name evidence="3" type="ORF">GR156_05145</name>
</gene>
<dbReference type="OrthoDB" id="9799287at2"/>
<dbReference type="NCBIfam" id="NF037995">
    <property type="entry name" value="TRAP_S1"/>
    <property type="match status" value="1"/>
</dbReference>
<dbReference type="GO" id="GO:0055085">
    <property type="term" value="P:transmembrane transport"/>
    <property type="evidence" value="ECO:0007669"/>
    <property type="project" value="InterPro"/>
</dbReference>
<name>A0A6N8T8X5_SHIZO</name>
<evidence type="ECO:0000313" key="3">
    <source>
        <dbReference type="EMBL" id="MXN99676.1"/>
    </source>
</evidence>
<accession>A0A6N8T8X5</accession>
<organism evidence="3 4">
    <name type="scientific">Shinella zoogloeoides</name>
    <name type="common">Crabtreella saccharophila</name>
    <dbReference type="NCBI Taxonomy" id="352475"/>
    <lineage>
        <taxon>Bacteria</taxon>
        <taxon>Pseudomonadati</taxon>
        <taxon>Pseudomonadota</taxon>
        <taxon>Alphaproteobacteria</taxon>
        <taxon>Hyphomicrobiales</taxon>
        <taxon>Rhizobiaceae</taxon>
        <taxon>Shinella</taxon>
    </lineage>
</organism>
<dbReference type="PANTHER" id="PTHR33376">
    <property type="match status" value="1"/>
</dbReference>
<dbReference type="InterPro" id="IPR018389">
    <property type="entry name" value="DctP_fam"/>
</dbReference>
<dbReference type="Gene3D" id="3.40.190.170">
    <property type="entry name" value="Bacterial extracellular solute-binding protein, family 7"/>
    <property type="match status" value="1"/>
</dbReference>
<reference evidence="3 4" key="1">
    <citation type="submission" date="2019-12" db="EMBL/GenBank/DDBJ databases">
        <title>Shinella granuli gen. nov., sp. nov., and proposal of the reclassification of Zoogloea ramigera ATCC 19623 as Shinella zoogloeoides sp. nov.</title>
        <authorList>
            <person name="Gao J."/>
        </authorList>
    </citation>
    <scope>NUCLEOTIDE SEQUENCE [LARGE SCALE GENOMIC DNA]</scope>
    <source>
        <strain evidence="3 4">DSM 287</strain>
    </source>
</reference>
<dbReference type="EMBL" id="WUML01000003">
    <property type="protein sequence ID" value="MXN99676.1"/>
    <property type="molecule type" value="Genomic_DNA"/>
</dbReference>
<evidence type="ECO:0000256" key="2">
    <source>
        <dbReference type="SAM" id="SignalP"/>
    </source>
</evidence>
<comment type="caution">
    <text evidence="3">The sequence shown here is derived from an EMBL/GenBank/DDBJ whole genome shotgun (WGS) entry which is preliminary data.</text>
</comment>
<feature type="signal peptide" evidence="2">
    <location>
        <begin position="1"/>
        <end position="36"/>
    </location>
</feature>
<dbReference type="CDD" id="cd13602">
    <property type="entry name" value="PBP2_TRAP_BpDctp6_7"/>
    <property type="match status" value="1"/>
</dbReference>